<sequence length="335" mass="37495">MQEKFDGIVASSDDFAKLHLNSEYAQLIRFATAALCRKRPSPLASGKEKTWACGITHAIGMVNFLFDPSQKPHVSAKEIYDWFGVSPSTGQSKSKQVRDILDMRQMDPNWCLPSKLDKNPMAWMISVDGFILDARTVRREIQEEAYARGFIPYIPADGKPEDIDLEQASSIMCKPVNSSPDALYVLDVFIIDGPITEKFIAKNPVISRTIEIKGSNTLEDLHKIIFKAFDRQEEHMYEFQVGGCGPQDPNARRYGLKQAFSGYDFAEAPTGDVSSTPIASLGLSIDDAFGYWFDFGDDWWHQINVTNIADKTPGSKYPRITLVVGASPPQYADFE</sequence>
<gene>
    <name evidence="3" type="ORF">H6G81_04550</name>
</gene>
<dbReference type="Gene3D" id="3.10.290.30">
    <property type="entry name" value="MM3350-like"/>
    <property type="match status" value="1"/>
</dbReference>
<proteinExistence type="predicted"/>
<comment type="caution">
    <text evidence="3">The sequence shown here is derived from an EMBL/GenBank/DDBJ whole genome shotgun (WGS) entry which is preliminary data.</text>
</comment>
<protein>
    <submittedName>
        <fullName evidence="3">Plasmid pRiA4b ORF-3 family protein</fullName>
    </submittedName>
</protein>
<dbReference type="EMBL" id="JACJTA010000006">
    <property type="protein sequence ID" value="MBD2603820.1"/>
    <property type="molecule type" value="Genomic_DNA"/>
</dbReference>
<feature type="domain" description="DUF6398" evidence="2">
    <location>
        <begin position="8"/>
        <end position="112"/>
    </location>
</feature>
<evidence type="ECO:0000259" key="2">
    <source>
        <dbReference type="Pfam" id="PF19935"/>
    </source>
</evidence>
<reference evidence="3 4" key="1">
    <citation type="journal article" date="2020" name="ISME J.">
        <title>Comparative genomics reveals insights into cyanobacterial evolution and habitat adaptation.</title>
        <authorList>
            <person name="Chen M.Y."/>
            <person name="Teng W.K."/>
            <person name="Zhao L."/>
            <person name="Hu C.X."/>
            <person name="Zhou Y.K."/>
            <person name="Han B.P."/>
            <person name="Song L.R."/>
            <person name="Shu W.S."/>
        </authorList>
    </citation>
    <scope>NUCLEOTIDE SEQUENCE [LARGE SCALE GENOMIC DNA]</scope>
    <source>
        <strain evidence="3 4">FACHB-248</strain>
    </source>
</reference>
<organism evidence="3 4">
    <name type="scientific">Scytonema hofmannii FACHB-248</name>
    <dbReference type="NCBI Taxonomy" id="1842502"/>
    <lineage>
        <taxon>Bacteria</taxon>
        <taxon>Bacillati</taxon>
        <taxon>Cyanobacteriota</taxon>
        <taxon>Cyanophyceae</taxon>
        <taxon>Nostocales</taxon>
        <taxon>Scytonemataceae</taxon>
        <taxon>Scytonema</taxon>
    </lineage>
</organism>
<dbReference type="InterPro" id="IPR024047">
    <property type="entry name" value="MM3350-like_sf"/>
</dbReference>
<dbReference type="PANTHER" id="PTHR41878">
    <property type="entry name" value="LEXA REPRESSOR-RELATED"/>
    <property type="match status" value="1"/>
</dbReference>
<dbReference type="Pfam" id="PF07929">
    <property type="entry name" value="PRiA4_ORF3"/>
    <property type="match status" value="1"/>
</dbReference>
<evidence type="ECO:0000259" key="1">
    <source>
        <dbReference type="Pfam" id="PF07929"/>
    </source>
</evidence>
<dbReference type="SUPFAM" id="SSF159941">
    <property type="entry name" value="MM3350-like"/>
    <property type="match status" value="1"/>
</dbReference>
<keyword evidence="4" id="KW-1185">Reference proteome</keyword>
<accession>A0ABR8GKY9</accession>
<dbReference type="InterPro" id="IPR012912">
    <property type="entry name" value="Plasmid_pRiA4b_Orf3-like"/>
</dbReference>
<name>A0ABR8GKY9_9CYAN</name>
<dbReference type="Proteomes" id="UP000660380">
    <property type="component" value="Unassembled WGS sequence"/>
</dbReference>
<dbReference type="PANTHER" id="PTHR41878:SF1">
    <property type="entry name" value="TNPR PROTEIN"/>
    <property type="match status" value="1"/>
</dbReference>
<feature type="domain" description="Plasmid pRiA4b Orf3-like" evidence="1">
    <location>
        <begin position="202"/>
        <end position="329"/>
    </location>
</feature>
<dbReference type="Pfam" id="PF19935">
    <property type="entry name" value="DUF6398"/>
    <property type="match status" value="1"/>
</dbReference>
<evidence type="ECO:0000313" key="3">
    <source>
        <dbReference type="EMBL" id="MBD2603820.1"/>
    </source>
</evidence>
<dbReference type="InterPro" id="IPR045651">
    <property type="entry name" value="DUF6398"/>
</dbReference>
<evidence type="ECO:0000313" key="4">
    <source>
        <dbReference type="Proteomes" id="UP000660380"/>
    </source>
</evidence>